<comment type="caution">
    <text evidence="1">The sequence shown here is derived from an EMBL/GenBank/DDBJ whole genome shotgun (WGS) entry which is preliminary data.</text>
</comment>
<evidence type="ECO:0000313" key="1">
    <source>
        <dbReference type="EMBL" id="MDT9600057.1"/>
    </source>
</evidence>
<dbReference type="EMBL" id="JAVUPU010000007">
    <property type="protein sequence ID" value="MDT9600057.1"/>
    <property type="molecule type" value="Genomic_DNA"/>
</dbReference>
<keyword evidence="2" id="KW-1185">Reference proteome</keyword>
<organism evidence="1 2">
    <name type="scientific">Sphingosinicella rhizophila</name>
    <dbReference type="NCBI Taxonomy" id="3050082"/>
    <lineage>
        <taxon>Bacteria</taxon>
        <taxon>Pseudomonadati</taxon>
        <taxon>Pseudomonadota</taxon>
        <taxon>Alphaproteobacteria</taxon>
        <taxon>Sphingomonadales</taxon>
        <taxon>Sphingosinicellaceae</taxon>
        <taxon>Sphingosinicella</taxon>
    </lineage>
</organism>
<name>A0ABU3Q9R6_9SPHN</name>
<dbReference type="RefSeq" id="WP_315727158.1">
    <property type="nucleotide sequence ID" value="NZ_JAVUPU010000007.1"/>
</dbReference>
<evidence type="ECO:0000313" key="2">
    <source>
        <dbReference type="Proteomes" id="UP001259572"/>
    </source>
</evidence>
<dbReference type="Proteomes" id="UP001259572">
    <property type="component" value="Unassembled WGS sequence"/>
</dbReference>
<protein>
    <submittedName>
        <fullName evidence="1">Uncharacterized protein</fullName>
    </submittedName>
</protein>
<accession>A0ABU3Q9R6</accession>
<sequence length="84" mass="9440">MNFEDQLLRYFATTDIAAIQPGALAAGIDQMKVDFGLEQDRGRRFALWALMYMLGDAPDLDSFEEEQDREAARNFMDLADMAGG</sequence>
<proteinExistence type="predicted"/>
<reference evidence="1 2" key="1">
    <citation type="submission" date="2023-05" db="EMBL/GenBank/DDBJ databases">
        <authorList>
            <person name="Guo Y."/>
        </authorList>
    </citation>
    <scope>NUCLEOTIDE SEQUENCE [LARGE SCALE GENOMIC DNA]</scope>
    <source>
        <strain evidence="1 2">GR2756</strain>
    </source>
</reference>
<gene>
    <name evidence="1" type="ORF">RQX22_13940</name>
</gene>